<dbReference type="OrthoDB" id="7392037at2"/>
<dbReference type="Pfam" id="PF04325">
    <property type="entry name" value="DUF465"/>
    <property type="match status" value="1"/>
</dbReference>
<sequence>METAHIAALQAKHATLDRKIQDEEHRPMPDAATLSMLKKQKLRVKEEMILSC</sequence>
<evidence type="ECO:0000313" key="1">
    <source>
        <dbReference type="EMBL" id="RHW17139.1"/>
    </source>
</evidence>
<dbReference type="EMBL" id="QWLV01000005">
    <property type="protein sequence ID" value="RHW17139.1"/>
    <property type="molecule type" value="Genomic_DNA"/>
</dbReference>
<gene>
    <name evidence="1" type="ORF">D1610_11330</name>
</gene>
<dbReference type="InterPro" id="IPR007420">
    <property type="entry name" value="DUF465"/>
</dbReference>
<name>A0A396RLQ2_9SPHN</name>
<reference evidence="1 2" key="1">
    <citation type="submission" date="2018-08" db="EMBL/GenBank/DDBJ databases">
        <title>The multiple taxonomic identification of Sphingomonas gilva.</title>
        <authorList>
            <person name="Zhu D."/>
            <person name="Zheng S."/>
        </authorList>
    </citation>
    <scope>NUCLEOTIDE SEQUENCE [LARGE SCALE GENOMIC DNA]</scope>
    <source>
        <strain evidence="1 2">ZDH117</strain>
    </source>
</reference>
<dbReference type="RefSeq" id="WP_118864305.1">
    <property type="nucleotide sequence ID" value="NZ_QWLV01000005.1"/>
</dbReference>
<proteinExistence type="predicted"/>
<comment type="caution">
    <text evidence="1">The sequence shown here is derived from an EMBL/GenBank/DDBJ whole genome shotgun (WGS) entry which is preliminary data.</text>
</comment>
<dbReference type="AlphaFoldDB" id="A0A396RLQ2"/>
<evidence type="ECO:0000313" key="2">
    <source>
        <dbReference type="Proteomes" id="UP000266693"/>
    </source>
</evidence>
<dbReference type="Gene3D" id="6.10.280.50">
    <property type="match status" value="1"/>
</dbReference>
<protein>
    <submittedName>
        <fullName evidence="1">DUF465 domain-containing protein</fullName>
    </submittedName>
</protein>
<dbReference type="Proteomes" id="UP000266693">
    <property type="component" value="Unassembled WGS sequence"/>
</dbReference>
<dbReference type="InterPro" id="IPR038444">
    <property type="entry name" value="DUF465_sf"/>
</dbReference>
<organism evidence="1 2">
    <name type="scientific">Sphingomonas gilva</name>
    <dbReference type="NCBI Taxonomy" id="2305907"/>
    <lineage>
        <taxon>Bacteria</taxon>
        <taxon>Pseudomonadati</taxon>
        <taxon>Pseudomonadota</taxon>
        <taxon>Alphaproteobacteria</taxon>
        <taxon>Sphingomonadales</taxon>
        <taxon>Sphingomonadaceae</taxon>
        <taxon>Sphingomonas</taxon>
    </lineage>
</organism>
<keyword evidence="2" id="KW-1185">Reference proteome</keyword>
<accession>A0A396RLQ2</accession>